<protein>
    <submittedName>
        <fullName evidence="2">Uncharacterized protein</fullName>
    </submittedName>
</protein>
<accession>A0A0A9HK60</accession>
<reference evidence="2" key="2">
    <citation type="journal article" date="2015" name="Data Brief">
        <title>Shoot transcriptome of the giant reed, Arundo donax.</title>
        <authorList>
            <person name="Barrero R.A."/>
            <person name="Guerrero F.D."/>
            <person name="Moolhuijzen P."/>
            <person name="Goolsby J.A."/>
            <person name="Tidwell J."/>
            <person name="Bellgard S.E."/>
            <person name="Bellgard M.I."/>
        </authorList>
    </citation>
    <scope>NUCLEOTIDE SEQUENCE</scope>
    <source>
        <tissue evidence="2">Shoot tissue taken approximately 20 cm above the soil surface</tissue>
    </source>
</reference>
<sequence>MTCSLKKKEKMQPIKINRLN</sequence>
<evidence type="ECO:0000313" key="2">
    <source>
        <dbReference type="EMBL" id="JAE35251.1"/>
    </source>
</evidence>
<organism evidence="2">
    <name type="scientific">Arundo donax</name>
    <name type="common">Giant reed</name>
    <name type="synonym">Donax arundinaceus</name>
    <dbReference type="NCBI Taxonomy" id="35708"/>
    <lineage>
        <taxon>Eukaryota</taxon>
        <taxon>Viridiplantae</taxon>
        <taxon>Streptophyta</taxon>
        <taxon>Embryophyta</taxon>
        <taxon>Tracheophyta</taxon>
        <taxon>Spermatophyta</taxon>
        <taxon>Magnoliopsida</taxon>
        <taxon>Liliopsida</taxon>
        <taxon>Poales</taxon>
        <taxon>Poaceae</taxon>
        <taxon>PACMAD clade</taxon>
        <taxon>Arundinoideae</taxon>
        <taxon>Arundineae</taxon>
        <taxon>Arundo</taxon>
    </lineage>
</organism>
<reference evidence="2" key="1">
    <citation type="submission" date="2014-09" db="EMBL/GenBank/DDBJ databases">
        <authorList>
            <person name="Magalhaes I.L.F."/>
            <person name="Oliveira U."/>
            <person name="Santos F.R."/>
            <person name="Vidigal T.H.D.A."/>
            <person name="Brescovit A.D."/>
            <person name="Santos A.J."/>
        </authorList>
    </citation>
    <scope>NUCLEOTIDE SEQUENCE</scope>
    <source>
        <tissue evidence="2">Shoot tissue taken approximately 20 cm above the soil surface</tissue>
    </source>
</reference>
<proteinExistence type="predicted"/>
<dbReference type="AlphaFoldDB" id="A0A0A9HK60"/>
<feature type="region of interest" description="Disordered" evidence="1">
    <location>
        <begin position="1"/>
        <end position="20"/>
    </location>
</feature>
<dbReference type="EMBL" id="GBRH01162645">
    <property type="protein sequence ID" value="JAE35251.1"/>
    <property type="molecule type" value="Transcribed_RNA"/>
</dbReference>
<evidence type="ECO:0000256" key="1">
    <source>
        <dbReference type="SAM" id="MobiDB-lite"/>
    </source>
</evidence>
<name>A0A0A9HK60_ARUDO</name>